<dbReference type="GO" id="GO:0051016">
    <property type="term" value="P:barbed-end actin filament capping"/>
    <property type="evidence" value="ECO:0007669"/>
    <property type="project" value="UniProtKB-UniRule"/>
</dbReference>
<dbReference type="PANTHER" id="PTHR10653:SF0">
    <property type="entry name" value="F-ACTIN-CAPPING PROTEIN SUBUNIT ALPHA"/>
    <property type="match status" value="1"/>
</dbReference>
<dbReference type="InterPro" id="IPR042489">
    <property type="entry name" value="CapZ_alpha_1"/>
</dbReference>
<dbReference type="GO" id="GO:0051015">
    <property type="term" value="F:actin filament binding"/>
    <property type="evidence" value="ECO:0007669"/>
    <property type="project" value="TreeGrafter"/>
</dbReference>
<dbReference type="GO" id="GO:0008290">
    <property type="term" value="C:F-actin capping protein complex"/>
    <property type="evidence" value="ECO:0007669"/>
    <property type="project" value="UniProtKB-UniRule"/>
</dbReference>
<keyword evidence="1 3" id="KW-0117">Actin capping</keyword>
<proteinExistence type="inferred from homology"/>
<comment type="subunit">
    <text evidence="3">Heterodimer of an alpha and a beta subunit.</text>
</comment>
<gene>
    <name evidence="4" type="ORF">MCOS_LOCUS6550</name>
</gene>
<dbReference type="InterPro" id="IPR002189">
    <property type="entry name" value="CapZ_alpha"/>
</dbReference>
<evidence type="ECO:0000256" key="3">
    <source>
        <dbReference type="RuleBase" id="RU365077"/>
    </source>
</evidence>
<dbReference type="InterPro" id="IPR042276">
    <property type="entry name" value="CapZ_alpha/beta_2"/>
</dbReference>
<dbReference type="GO" id="GO:0030863">
    <property type="term" value="C:cortical cytoskeleton"/>
    <property type="evidence" value="ECO:0007669"/>
    <property type="project" value="TreeGrafter"/>
</dbReference>
<dbReference type="PRINTS" id="PR00191">
    <property type="entry name" value="FACTINCAPA"/>
</dbReference>
<sequence length="292" mass="32126">MGDEISADERTEIAASLVLLAPPNQTKEVVRDVKVLVGDNPLIEKKILKALLMYAKEQTVQVSLPGSSVNSLVTEHGELGNGRFLCPRSHKSYKLDLYSYSVDDVRPLDPDDGDGGSVELEPWREAIEAALTTYMGKNFPNGAVSVFAPANPKNPELIVYIESSFQKSHITGRWRSRWILTVPGSIKGASCPVSGEIKIQTHMFEEGNVQLLSSKKFDFEVVAKSPVFLANDLRAKITDCDADYQTAMGNSLDAMSSTTIKALRRPLPMTHSKVDWNKIAVYQVGSELSRPT</sequence>
<evidence type="ECO:0000256" key="1">
    <source>
        <dbReference type="ARBA" id="ARBA00022467"/>
    </source>
</evidence>
<keyword evidence="2 3" id="KW-0009">Actin-binding</keyword>
<accession>A0A0R3UGZ5</accession>
<reference evidence="4 5" key="1">
    <citation type="submission" date="2018-10" db="EMBL/GenBank/DDBJ databases">
        <authorList>
            <consortium name="Pathogen Informatics"/>
        </authorList>
    </citation>
    <scope>NUCLEOTIDE SEQUENCE [LARGE SCALE GENOMIC DNA]</scope>
</reference>
<reference evidence="6" key="2">
    <citation type="submission" date="2019-11" db="UniProtKB">
        <authorList>
            <consortium name="WormBaseParasite"/>
        </authorList>
    </citation>
    <scope>IDENTIFICATION</scope>
</reference>
<comment type="similarity">
    <text evidence="3">Belongs to the F-actin-capping protein alpha subunit family.</text>
</comment>
<dbReference type="PANTHER" id="PTHR10653">
    <property type="entry name" value="F-ACTIN-CAPPING PROTEIN SUBUNIT ALPHA"/>
    <property type="match status" value="1"/>
</dbReference>
<dbReference type="SUPFAM" id="SSF90096">
    <property type="entry name" value="Subunits of heterodimeric actin filament capping protein Capz"/>
    <property type="match status" value="1"/>
</dbReference>
<dbReference type="STRING" id="53468.A0A0R3UGZ5"/>
<evidence type="ECO:0000313" key="5">
    <source>
        <dbReference type="Proteomes" id="UP000267029"/>
    </source>
</evidence>
<dbReference type="InterPro" id="IPR037282">
    <property type="entry name" value="CapZ_alpha/beta"/>
</dbReference>
<dbReference type="Gene3D" id="3.30.1140.60">
    <property type="entry name" value="F-actin capping protein, alpha subunit"/>
    <property type="match status" value="1"/>
</dbReference>
<protein>
    <recommendedName>
        <fullName evidence="3">F-actin-capping protein subunit alpha</fullName>
    </recommendedName>
</protein>
<dbReference type="OrthoDB" id="340550at2759"/>
<dbReference type="Gene3D" id="3.90.1150.210">
    <property type="entry name" value="F-actin capping protein, beta subunit"/>
    <property type="match status" value="1"/>
</dbReference>
<dbReference type="WBParaSite" id="MCU_002157-RB">
    <property type="protein sequence ID" value="MCU_002157-RB"/>
    <property type="gene ID" value="MCU_002157"/>
</dbReference>
<evidence type="ECO:0000256" key="2">
    <source>
        <dbReference type="ARBA" id="ARBA00023203"/>
    </source>
</evidence>
<comment type="function">
    <text evidence="3">F-actin-capping proteins bind in a Ca(2+)-independent manner to the fast growing ends of actin filaments (barbed end) thereby blocking the exchange of subunits at these ends. Unlike other capping proteins (such as gelsolin and severin), these proteins do not sever actin filaments.</text>
</comment>
<dbReference type="Proteomes" id="UP000267029">
    <property type="component" value="Unassembled WGS sequence"/>
</dbReference>
<dbReference type="AlphaFoldDB" id="A0A0R3UGZ5"/>
<dbReference type="EMBL" id="UXSR01005271">
    <property type="protein sequence ID" value="VDD80547.1"/>
    <property type="molecule type" value="Genomic_DNA"/>
</dbReference>
<dbReference type="GO" id="GO:0030036">
    <property type="term" value="P:actin cytoskeleton organization"/>
    <property type="evidence" value="ECO:0007669"/>
    <property type="project" value="TreeGrafter"/>
</dbReference>
<name>A0A0R3UGZ5_MESCO</name>
<organism evidence="4 5">
    <name type="scientific">Mesocestoides corti</name>
    <name type="common">Flatworm</name>
    <dbReference type="NCBI Taxonomy" id="53468"/>
    <lineage>
        <taxon>Eukaryota</taxon>
        <taxon>Metazoa</taxon>
        <taxon>Spiralia</taxon>
        <taxon>Lophotrochozoa</taxon>
        <taxon>Platyhelminthes</taxon>
        <taxon>Cestoda</taxon>
        <taxon>Eucestoda</taxon>
        <taxon>Cyclophyllidea</taxon>
        <taxon>Mesocestoididae</taxon>
        <taxon>Mesocestoides</taxon>
    </lineage>
</organism>
<dbReference type="Pfam" id="PF01267">
    <property type="entry name" value="F-actin_cap_A"/>
    <property type="match status" value="1"/>
</dbReference>
<evidence type="ECO:0000313" key="4">
    <source>
        <dbReference type="EMBL" id="VDD80547.1"/>
    </source>
</evidence>
<keyword evidence="5" id="KW-1185">Reference proteome</keyword>
<evidence type="ECO:0000313" key="6">
    <source>
        <dbReference type="WBParaSite" id="MCU_002157-RB"/>
    </source>
</evidence>